<feature type="region of interest" description="Disordered" evidence="1">
    <location>
        <begin position="1"/>
        <end position="95"/>
    </location>
</feature>
<dbReference type="AlphaFoldDB" id="A0A553ZPM4"/>
<dbReference type="EMBL" id="VKLS01000027">
    <property type="protein sequence ID" value="TSB43402.1"/>
    <property type="molecule type" value="Genomic_DNA"/>
</dbReference>
<protein>
    <submittedName>
        <fullName evidence="2">Uncharacterized protein</fullName>
    </submittedName>
</protein>
<dbReference type="OrthoDB" id="3855102at2"/>
<evidence type="ECO:0000256" key="1">
    <source>
        <dbReference type="SAM" id="MobiDB-lite"/>
    </source>
</evidence>
<comment type="caution">
    <text evidence="2">The sequence shown here is derived from an EMBL/GenBank/DDBJ whole genome shotgun (WGS) entry which is preliminary data.</text>
</comment>
<reference evidence="2 3" key="1">
    <citation type="submission" date="2019-07" db="EMBL/GenBank/DDBJ databases">
        <title>Draft genome for Streptomyces benahoarensis MZ03-48.</title>
        <authorList>
            <person name="Gonzalez-Pimentel J.L."/>
        </authorList>
    </citation>
    <scope>NUCLEOTIDE SEQUENCE [LARGE SCALE GENOMIC DNA]</scope>
    <source>
        <strain evidence="2 3">MZ03-48</strain>
    </source>
</reference>
<feature type="compositionally biased region" description="Basic residues" evidence="1">
    <location>
        <begin position="12"/>
        <end position="24"/>
    </location>
</feature>
<organism evidence="2 3">
    <name type="scientific">Streptomyces benahoarensis</name>
    <dbReference type="NCBI Taxonomy" id="2595054"/>
    <lineage>
        <taxon>Bacteria</taxon>
        <taxon>Bacillati</taxon>
        <taxon>Actinomycetota</taxon>
        <taxon>Actinomycetes</taxon>
        <taxon>Kitasatosporales</taxon>
        <taxon>Streptomycetaceae</taxon>
        <taxon>Streptomyces</taxon>
    </lineage>
</organism>
<accession>A0A553ZPM4</accession>
<evidence type="ECO:0000313" key="2">
    <source>
        <dbReference type="EMBL" id="TSB43402.1"/>
    </source>
</evidence>
<sequence length="206" mass="22884">MRREFAGGRDQHGRRRRRHLHRQRHSDADRHQRHPQYPLQLRRGEPAGHRPPRQHPGQLRPRGQRPRLCGLSPGPGPGTRPGAQTARPGRCPLGPGRAPALPDRLVAVLGDIASHGLRSVEDCTPWEELREPRLDRLATQRPAVRRGPSTATGGRCDGWVWSMRSCCIPVRPCRRRFYSPCSALISARSTASAACSGVTSMTASSY</sequence>
<evidence type="ECO:0000313" key="3">
    <source>
        <dbReference type="Proteomes" id="UP000320888"/>
    </source>
</evidence>
<feature type="compositionally biased region" description="Basic and acidic residues" evidence="1">
    <location>
        <begin position="1"/>
        <end position="11"/>
    </location>
</feature>
<gene>
    <name evidence="2" type="ORF">FNZ23_04755</name>
</gene>
<keyword evidence="3" id="KW-1185">Reference proteome</keyword>
<proteinExistence type="predicted"/>
<dbReference type="Proteomes" id="UP000320888">
    <property type="component" value="Unassembled WGS sequence"/>
</dbReference>
<name>A0A553ZPM4_9ACTN</name>